<dbReference type="PANTHER" id="PTHR10342:SF274">
    <property type="entry name" value="ARYLSULFATASE B"/>
    <property type="match status" value="1"/>
</dbReference>
<dbReference type="PANTHER" id="PTHR10342">
    <property type="entry name" value="ARYLSULFATASE"/>
    <property type="match status" value="1"/>
</dbReference>
<protein>
    <recommendedName>
        <fullName evidence="4">Sulfatase N-terminal domain-containing protein</fullName>
    </recommendedName>
</protein>
<evidence type="ECO:0000256" key="3">
    <source>
        <dbReference type="ARBA" id="ARBA00023180"/>
    </source>
</evidence>
<dbReference type="OMA" id="THINAGY"/>
<comment type="caution">
    <text evidence="5">The sequence shown here is derived from an EMBL/GenBank/DDBJ whole genome shotgun (WGS) entry which is preliminary data.</text>
</comment>
<keyword evidence="6" id="KW-1185">Reference proteome</keyword>
<reference evidence="5 6" key="1">
    <citation type="journal article" date="2013" name="Curr. Biol.">
        <title>The Genome of the Foraminiferan Reticulomyxa filosa.</title>
        <authorList>
            <person name="Glockner G."/>
            <person name="Hulsmann N."/>
            <person name="Schleicher M."/>
            <person name="Noegel A.A."/>
            <person name="Eichinger L."/>
            <person name="Gallinger C."/>
            <person name="Pawlowski J."/>
            <person name="Sierra R."/>
            <person name="Euteneuer U."/>
            <person name="Pillet L."/>
            <person name="Moustafa A."/>
            <person name="Platzer M."/>
            <person name="Groth M."/>
            <person name="Szafranski K."/>
            <person name="Schliwa M."/>
        </authorList>
    </citation>
    <scope>NUCLEOTIDE SEQUENCE [LARGE SCALE GENOMIC DNA]</scope>
</reference>
<evidence type="ECO:0000259" key="4">
    <source>
        <dbReference type="Pfam" id="PF00884"/>
    </source>
</evidence>
<evidence type="ECO:0000313" key="5">
    <source>
        <dbReference type="EMBL" id="ETO17058.1"/>
    </source>
</evidence>
<keyword evidence="3" id="KW-0325">Glycoprotein</keyword>
<name>X6MSV1_RETFI</name>
<proteinExistence type="predicted"/>
<evidence type="ECO:0000313" key="6">
    <source>
        <dbReference type="Proteomes" id="UP000023152"/>
    </source>
</evidence>
<keyword evidence="2" id="KW-0106">Calcium</keyword>
<sequence>MAFGFLQMAIHPDFSRKKKKKKKGFSSFYGYYSGGEDYYTHINAGYFDFRDDRGLNCGANCSVVATDSYSNYSAGLFTRRAVDIIDNHNPANGPLFLYLAYQSVHEPAQVPISYVNPYNDTIENVQRRIFAGMLSCEDEGIGNVTSALARNQLLDNTIIVFTSDNGGPTTTSDGIGSRNWPLRGGKHSIWEGGTRIVGVFWASENILPKSLHNTTYDNLMHAADWMPTLLDGIGLDWNNLDIQFDGVSQWGGLIGTQNGPFRNNIYYDHDSLANGSTGPNIASGGEPSSWYEPVNETHVLSTSMSGRTLMELDGYNVSLYNLTNDPNEYNDISSQNPDIVNFMWNLLTEIRQSAVPEAQQDTNCSVNCTHTVYPIVGPAWEPWC</sequence>
<keyword evidence="1" id="KW-0479">Metal-binding</keyword>
<dbReference type="InterPro" id="IPR000917">
    <property type="entry name" value="Sulfatase_N"/>
</dbReference>
<dbReference type="EMBL" id="ASPP01017333">
    <property type="protein sequence ID" value="ETO17058.1"/>
    <property type="molecule type" value="Genomic_DNA"/>
</dbReference>
<dbReference type="Gene3D" id="3.30.1120.10">
    <property type="match status" value="1"/>
</dbReference>
<dbReference type="Proteomes" id="UP000023152">
    <property type="component" value="Unassembled WGS sequence"/>
</dbReference>
<dbReference type="Pfam" id="PF00884">
    <property type="entry name" value="Sulfatase"/>
    <property type="match status" value="1"/>
</dbReference>
<evidence type="ECO:0000256" key="2">
    <source>
        <dbReference type="ARBA" id="ARBA00022837"/>
    </source>
</evidence>
<organism evidence="5 6">
    <name type="scientific">Reticulomyxa filosa</name>
    <dbReference type="NCBI Taxonomy" id="46433"/>
    <lineage>
        <taxon>Eukaryota</taxon>
        <taxon>Sar</taxon>
        <taxon>Rhizaria</taxon>
        <taxon>Retaria</taxon>
        <taxon>Foraminifera</taxon>
        <taxon>Monothalamids</taxon>
        <taxon>Reticulomyxidae</taxon>
        <taxon>Reticulomyxa</taxon>
    </lineage>
</organism>
<dbReference type="SUPFAM" id="SSF53649">
    <property type="entry name" value="Alkaline phosphatase-like"/>
    <property type="match status" value="1"/>
</dbReference>
<dbReference type="GO" id="GO:0046872">
    <property type="term" value="F:metal ion binding"/>
    <property type="evidence" value="ECO:0007669"/>
    <property type="project" value="UniProtKB-KW"/>
</dbReference>
<feature type="domain" description="Sulfatase N-terminal" evidence="4">
    <location>
        <begin position="15"/>
        <end position="232"/>
    </location>
</feature>
<dbReference type="InterPro" id="IPR047115">
    <property type="entry name" value="ARSB"/>
</dbReference>
<evidence type="ECO:0000256" key="1">
    <source>
        <dbReference type="ARBA" id="ARBA00022723"/>
    </source>
</evidence>
<dbReference type="InterPro" id="IPR017850">
    <property type="entry name" value="Alkaline_phosphatase_core_sf"/>
</dbReference>
<dbReference type="AlphaFoldDB" id="X6MSV1"/>
<accession>X6MSV1</accession>
<dbReference type="OrthoDB" id="103349at2759"/>
<dbReference type="Gene3D" id="3.40.720.10">
    <property type="entry name" value="Alkaline Phosphatase, subunit A"/>
    <property type="match status" value="1"/>
</dbReference>
<gene>
    <name evidence="5" type="ORF">RFI_20276</name>
</gene>
<dbReference type="GO" id="GO:0008484">
    <property type="term" value="F:sulfuric ester hydrolase activity"/>
    <property type="evidence" value="ECO:0007669"/>
    <property type="project" value="InterPro"/>
</dbReference>